<feature type="domain" description="BTB" evidence="1">
    <location>
        <begin position="10"/>
        <end position="84"/>
    </location>
</feature>
<name>A0ABR2XLK7_9PEZI</name>
<dbReference type="InterPro" id="IPR000210">
    <property type="entry name" value="BTB/POZ_dom"/>
</dbReference>
<dbReference type="InterPro" id="IPR011333">
    <property type="entry name" value="SKP1/BTB/POZ_sf"/>
</dbReference>
<dbReference type="SUPFAM" id="SSF54695">
    <property type="entry name" value="POZ domain"/>
    <property type="match status" value="1"/>
</dbReference>
<gene>
    <name evidence="2" type="ORF">SCAR479_08510</name>
</gene>
<proteinExistence type="predicted"/>
<reference evidence="2 3" key="1">
    <citation type="submission" date="2024-02" db="EMBL/GenBank/DDBJ databases">
        <title>First draft genome assembly of two strains of Seiridium cardinale.</title>
        <authorList>
            <person name="Emiliani G."/>
            <person name="Scali E."/>
        </authorList>
    </citation>
    <scope>NUCLEOTIDE SEQUENCE [LARGE SCALE GENOMIC DNA]</scope>
    <source>
        <strain evidence="2 3">BM-138-000479</strain>
    </source>
</reference>
<comment type="caution">
    <text evidence="2">The sequence shown here is derived from an EMBL/GenBank/DDBJ whole genome shotgun (WGS) entry which is preliminary data.</text>
</comment>
<keyword evidence="3" id="KW-1185">Reference proteome</keyword>
<dbReference type="Proteomes" id="UP001465668">
    <property type="component" value="Unassembled WGS sequence"/>
</dbReference>
<dbReference type="EMBL" id="JARVKM010000039">
    <property type="protein sequence ID" value="KAK9774690.1"/>
    <property type="molecule type" value="Genomic_DNA"/>
</dbReference>
<accession>A0ABR2XLK7</accession>
<dbReference type="PROSITE" id="PS50097">
    <property type="entry name" value="BTB"/>
    <property type="match status" value="1"/>
</dbReference>
<evidence type="ECO:0000259" key="1">
    <source>
        <dbReference type="PROSITE" id="PS50097"/>
    </source>
</evidence>
<organism evidence="2 3">
    <name type="scientific">Seiridium cardinale</name>
    <dbReference type="NCBI Taxonomy" id="138064"/>
    <lineage>
        <taxon>Eukaryota</taxon>
        <taxon>Fungi</taxon>
        <taxon>Dikarya</taxon>
        <taxon>Ascomycota</taxon>
        <taxon>Pezizomycotina</taxon>
        <taxon>Sordariomycetes</taxon>
        <taxon>Xylariomycetidae</taxon>
        <taxon>Amphisphaeriales</taxon>
        <taxon>Sporocadaceae</taxon>
        <taxon>Seiridium</taxon>
    </lineage>
</organism>
<sequence>MIDEQSDEASHKIIAIACRGGRVFQRPAVFLKAHSGFFAAFLRHDTSKASEIPHVVFRDHYFAEEETLEHVLRWMHTGDIKAAKTGDDHTENGDGKYWLHDWKALVDIWLLADYLIIPRLQNYITMVLIRRASTAKLPYELMNYIWAHQNSDISKLCRLFERLVDSKPCEVVEDNLLKLSPQVLINLATASAQYLKEIRAAAYKVMIEGIEGIEGGPWPTWKTSESAIEALGSICQIEIDSLDFKVPEC</sequence>
<evidence type="ECO:0000313" key="3">
    <source>
        <dbReference type="Proteomes" id="UP001465668"/>
    </source>
</evidence>
<dbReference type="Gene3D" id="3.30.710.10">
    <property type="entry name" value="Potassium Channel Kv1.1, Chain A"/>
    <property type="match status" value="1"/>
</dbReference>
<protein>
    <submittedName>
        <fullName evidence="2">BTB domain-containing protein</fullName>
    </submittedName>
</protein>
<evidence type="ECO:0000313" key="2">
    <source>
        <dbReference type="EMBL" id="KAK9774690.1"/>
    </source>
</evidence>